<reference evidence="9 10" key="1">
    <citation type="submission" date="2017-03" db="EMBL/GenBank/DDBJ databases">
        <title>Genome of the blue death feigning beetle - Asbolus verrucosus.</title>
        <authorList>
            <person name="Rider S.D."/>
        </authorList>
    </citation>
    <scope>NUCLEOTIDE SEQUENCE [LARGE SCALE GENOMIC DNA]</scope>
    <source>
        <strain evidence="9">Butters</strain>
        <tissue evidence="9">Head and leg muscle</tissue>
    </source>
</reference>
<dbReference type="GO" id="GO:0050909">
    <property type="term" value="P:sensory perception of taste"/>
    <property type="evidence" value="ECO:0007669"/>
    <property type="project" value="InterPro"/>
</dbReference>
<evidence type="ECO:0000256" key="1">
    <source>
        <dbReference type="ARBA" id="ARBA00004651"/>
    </source>
</evidence>
<comment type="caution">
    <text evidence="9">The sequence shown here is derived from an EMBL/GenBank/DDBJ whole genome shotgun (WGS) entry which is preliminary data.</text>
</comment>
<dbReference type="GO" id="GO:0005886">
    <property type="term" value="C:plasma membrane"/>
    <property type="evidence" value="ECO:0007669"/>
    <property type="project" value="UniProtKB-SubCell"/>
</dbReference>
<evidence type="ECO:0000256" key="4">
    <source>
        <dbReference type="ARBA" id="ARBA00022989"/>
    </source>
</evidence>
<dbReference type="GO" id="GO:0030425">
    <property type="term" value="C:dendrite"/>
    <property type="evidence" value="ECO:0007669"/>
    <property type="project" value="TreeGrafter"/>
</dbReference>
<dbReference type="GO" id="GO:0030424">
    <property type="term" value="C:axon"/>
    <property type="evidence" value="ECO:0007669"/>
    <property type="project" value="TreeGrafter"/>
</dbReference>
<dbReference type="GO" id="GO:0043025">
    <property type="term" value="C:neuronal cell body"/>
    <property type="evidence" value="ECO:0007669"/>
    <property type="project" value="TreeGrafter"/>
</dbReference>
<evidence type="ECO:0000256" key="3">
    <source>
        <dbReference type="ARBA" id="ARBA00022692"/>
    </source>
</evidence>
<sequence length="363" mass="41740">MFSPQISNEQVELNAAGFFPINYTLVFSILGLVTFTHSESTFRPFKSRCIWSVLAIFIDASMVVYFVFKVLTLKIDLKVVYKGSQVLLVCFSGCYMVTTWICSIVKREQFIEFLVKIIDFDVKLHTHSITINYERSRRKILYQLVGRLVYLFLMLALTLIFSFLLEATYTIVGRMSTCILLIVNSATCHQSIELISMVRARFVILNKQIYNLAKSKQVTGKSTNRLVPLNHICALHHHLSKSITLFNSTFGLILLLMFGMSFVVIVSTIFYATIELQSSHTNWFILFYRTFSTLGFYVDPIYLCGVCYSTIEEANRSGELIHRIETEDHDVRDGIEMFSLQIANERVEFNAAGFFPVNYTLVF</sequence>
<keyword evidence="6 8" id="KW-0675">Receptor</keyword>
<accession>A0A482VZH9</accession>
<evidence type="ECO:0000313" key="9">
    <source>
        <dbReference type="EMBL" id="RZC38195.1"/>
    </source>
</evidence>
<dbReference type="Pfam" id="PF08395">
    <property type="entry name" value="7tm_7"/>
    <property type="match status" value="1"/>
</dbReference>
<keyword evidence="3 8" id="KW-0812">Transmembrane</keyword>
<evidence type="ECO:0000256" key="6">
    <source>
        <dbReference type="ARBA" id="ARBA00023170"/>
    </source>
</evidence>
<dbReference type="OrthoDB" id="6815404at2759"/>
<dbReference type="PANTHER" id="PTHR21143">
    <property type="entry name" value="INVERTEBRATE GUSTATORY RECEPTOR"/>
    <property type="match status" value="1"/>
</dbReference>
<dbReference type="PANTHER" id="PTHR21143:SF133">
    <property type="entry name" value="GUSTATORY AND PHEROMONE RECEPTOR 32A-RELATED"/>
    <property type="match status" value="1"/>
</dbReference>
<comment type="function">
    <text evidence="8">Gustatory receptor which mediates acceptance or avoidance behavior, depending on its substrates.</text>
</comment>
<evidence type="ECO:0000256" key="7">
    <source>
        <dbReference type="ARBA" id="ARBA00023224"/>
    </source>
</evidence>
<dbReference type="Proteomes" id="UP000292052">
    <property type="component" value="Unassembled WGS sequence"/>
</dbReference>
<feature type="transmembrane region" description="Helical" evidence="8">
    <location>
        <begin position="49"/>
        <end position="68"/>
    </location>
</feature>
<gene>
    <name evidence="9" type="ORF">BDFB_008747</name>
</gene>
<name>A0A482VZH9_ASBVE</name>
<feature type="transmembrane region" description="Helical" evidence="8">
    <location>
        <begin position="80"/>
        <end position="102"/>
    </location>
</feature>
<comment type="similarity">
    <text evidence="8">Belongs to the insect chemoreceptor superfamily. Gustatory receptor (GR) family.</text>
</comment>
<feature type="transmembrane region" description="Helical" evidence="8">
    <location>
        <begin position="20"/>
        <end position="37"/>
    </location>
</feature>
<organism evidence="9 10">
    <name type="scientific">Asbolus verrucosus</name>
    <name type="common">Desert ironclad beetle</name>
    <dbReference type="NCBI Taxonomy" id="1661398"/>
    <lineage>
        <taxon>Eukaryota</taxon>
        <taxon>Metazoa</taxon>
        <taxon>Ecdysozoa</taxon>
        <taxon>Arthropoda</taxon>
        <taxon>Hexapoda</taxon>
        <taxon>Insecta</taxon>
        <taxon>Pterygota</taxon>
        <taxon>Neoptera</taxon>
        <taxon>Endopterygota</taxon>
        <taxon>Coleoptera</taxon>
        <taxon>Polyphaga</taxon>
        <taxon>Cucujiformia</taxon>
        <taxon>Tenebrionidae</taxon>
        <taxon>Pimeliinae</taxon>
        <taxon>Asbolus</taxon>
    </lineage>
</organism>
<protein>
    <recommendedName>
        <fullName evidence="8">Gustatory receptor</fullName>
    </recommendedName>
</protein>
<evidence type="ECO:0000256" key="2">
    <source>
        <dbReference type="ARBA" id="ARBA00022475"/>
    </source>
</evidence>
<keyword evidence="10" id="KW-1185">Reference proteome</keyword>
<evidence type="ECO:0000256" key="8">
    <source>
        <dbReference type="RuleBase" id="RU363108"/>
    </source>
</evidence>
<proteinExistence type="inferred from homology"/>
<dbReference type="AlphaFoldDB" id="A0A482VZH9"/>
<dbReference type="InterPro" id="IPR013604">
    <property type="entry name" value="7TM_chemorcpt"/>
</dbReference>
<keyword evidence="5 8" id="KW-0472">Membrane</keyword>
<evidence type="ECO:0000256" key="5">
    <source>
        <dbReference type="ARBA" id="ARBA00023136"/>
    </source>
</evidence>
<keyword evidence="7 8" id="KW-0807">Transducer</keyword>
<feature type="non-terminal residue" evidence="9">
    <location>
        <position position="363"/>
    </location>
</feature>
<comment type="subcellular location">
    <subcellularLocation>
        <location evidence="1 8">Cell membrane</location>
        <topology evidence="1 8">Multi-pass membrane protein</topology>
    </subcellularLocation>
</comment>
<comment type="caution">
    <text evidence="8">Lacks conserved residue(s) required for the propagation of feature annotation.</text>
</comment>
<keyword evidence="4 8" id="KW-1133">Transmembrane helix</keyword>
<keyword evidence="2 8" id="KW-1003">Cell membrane</keyword>
<evidence type="ECO:0000313" key="10">
    <source>
        <dbReference type="Proteomes" id="UP000292052"/>
    </source>
</evidence>
<feature type="transmembrane region" description="Helical" evidence="8">
    <location>
        <begin position="250"/>
        <end position="274"/>
    </location>
</feature>
<dbReference type="GO" id="GO:0007165">
    <property type="term" value="P:signal transduction"/>
    <property type="evidence" value="ECO:0007669"/>
    <property type="project" value="UniProtKB-KW"/>
</dbReference>
<feature type="transmembrane region" description="Helical" evidence="8">
    <location>
        <begin position="144"/>
        <end position="165"/>
    </location>
</feature>
<dbReference type="GO" id="GO:0007635">
    <property type="term" value="P:chemosensory behavior"/>
    <property type="evidence" value="ECO:0007669"/>
    <property type="project" value="TreeGrafter"/>
</dbReference>
<feature type="transmembrane region" description="Helical" evidence="8">
    <location>
        <begin position="286"/>
        <end position="308"/>
    </location>
</feature>
<dbReference type="GO" id="GO:0008049">
    <property type="term" value="P:male courtship behavior"/>
    <property type="evidence" value="ECO:0007669"/>
    <property type="project" value="TreeGrafter"/>
</dbReference>
<dbReference type="EMBL" id="QDEB01045754">
    <property type="protein sequence ID" value="RZC38195.1"/>
    <property type="molecule type" value="Genomic_DNA"/>
</dbReference>